<evidence type="ECO:0000259" key="1">
    <source>
        <dbReference type="PROSITE" id="PS51819"/>
    </source>
</evidence>
<evidence type="ECO:0000313" key="2">
    <source>
        <dbReference type="EMBL" id="SHE65448.1"/>
    </source>
</evidence>
<dbReference type="InterPro" id="IPR037523">
    <property type="entry name" value="VOC_core"/>
</dbReference>
<dbReference type="Gene3D" id="3.10.180.10">
    <property type="entry name" value="2,3-Dihydroxybiphenyl 1,2-Dioxygenase, domain 1"/>
    <property type="match status" value="1"/>
</dbReference>
<keyword evidence="3" id="KW-1185">Reference proteome</keyword>
<name>A0A1M4V9B9_9HYPH</name>
<dbReference type="Proteomes" id="UP000184485">
    <property type="component" value="Unassembled WGS sequence"/>
</dbReference>
<accession>A0A1M4V9B9</accession>
<evidence type="ECO:0000313" key="3">
    <source>
        <dbReference type="Proteomes" id="UP000184485"/>
    </source>
</evidence>
<dbReference type="PROSITE" id="PS51819">
    <property type="entry name" value="VOC"/>
    <property type="match status" value="1"/>
</dbReference>
<dbReference type="EMBL" id="FQUP01000001">
    <property type="protein sequence ID" value="SHE65448.1"/>
    <property type="molecule type" value="Genomic_DNA"/>
</dbReference>
<feature type="domain" description="VOC" evidence="1">
    <location>
        <begin position="1"/>
        <end position="122"/>
    </location>
</feature>
<dbReference type="AlphaFoldDB" id="A0A1M4V9B9"/>
<dbReference type="InterPro" id="IPR029068">
    <property type="entry name" value="Glyas_Bleomycin-R_OHBP_Dase"/>
</dbReference>
<proteinExistence type="predicted"/>
<dbReference type="Pfam" id="PF00903">
    <property type="entry name" value="Glyoxalase"/>
    <property type="match status" value="1"/>
</dbReference>
<dbReference type="STRING" id="1122133.SAMN02745157_0644"/>
<gene>
    <name evidence="2" type="ORF">SAMN02745157_0644</name>
</gene>
<dbReference type="SUPFAM" id="SSF54593">
    <property type="entry name" value="Glyoxalase/Bleomycin resistance protein/Dihydroxybiphenyl dioxygenase"/>
    <property type="match status" value="1"/>
</dbReference>
<organism evidence="2 3">
    <name type="scientific">Kaistia soli DSM 19436</name>
    <dbReference type="NCBI Taxonomy" id="1122133"/>
    <lineage>
        <taxon>Bacteria</taxon>
        <taxon>Pseudomonadati</taxon>
        <taxon>Pseudomonadota</taxon>
        <taxon>Alphaproteobacteria</taxon>
        <taxon>Hyphomicrobiales</taxon>
        <taxon>Kaistiaceae</taxon>
        <taxon>Kaistia</taxon>
    </lineage>
</organism>
<dbReference type="InterPro" id="IPR004360">
    <property type="entry name" value="Glyas_Fos-R_dOase_dom"/>
</dbReference>
<reference evidence="2 3" key="1">
    <citation type="submission" date="2016-11" db="EMBL/GenBank/DDBJ databases">
        <authorList>
            <person name="Jaros S."/>
            <person name="Januszkiewicz K."/>
            <person name="Wedrychowicz H."/>
        </authorList>
    </citation>
    <scope>NUCLEOTIDE SEQUENCE [LARGE SCALE GENOMIC DNA]</scope>
    <source>
        <strain evidence="2 3">DSM 19436</strain>
    </source>
</reference>
<sequence>MHLRLELFVDDVPRSLAFYVDVLGFAVAAEGEGDYVQLHRGAAVLSLNRREGLPDDHPVQAAPGIPLGKGIEIVLQVDDIVRLHESVRASGWPLAAPLMRRPWDCADFRLVDPDGYYLRLTD</sequence>
<protein>
    <recommendedName>
        <fullName evidence="1">VOC domain-containing protein</fullName>
    </recommendedName>
</protein>